<organism evidence="13 14">
    <name type="scientific">Coprothermobacter proteolyticus (strain ATCC 35245 / DSM 5265 / OCM 4 / BT)</name>
    <dbReference type="NCBI Taxonomy" id="309798"/>
    <lineage>
        <taxon>Bacteria</taxon>
        <taxon>Pseudomonadati</taxon>
        <taxon>Coprothermobacterota</taxon>
        <taxon>Coprothermobacteria</taxon>
        <taxon>Coprothermobacterales</taxon>
        <taxon>Coprothermobacteraceae</taxon>
        <taxon>Coprothermobacter</taxon>
    </lineage>
</organism>
<keyword evidence="4 7" id="KW-0808">Transferase</keyword>
<dbReference type="Pfam" id="PF13537">
    <property type="entry name" value="GATase_7"/>
    <property type="match status" value="1"/>
</dbReference>
<feature type="domain" description="Glutamine amidotransferase type-2" evidence="12">
    <location>
        <begin position="22"/>
        <end position="241"/>
    </location>
</feature>
<dbReference type="InterPro" id="IPR029055">
    <property type="entry name" value="Ntn_hydrolases_N"/>
</dbReference>
<dbReference type="InterPro" id="IPR017932">
    <property type="entry name" value="GATase_2_dom"/>
</dbReference>
<comment type="cofactor">
    <cofactor evidence="7 11">
        <name>[4Fe-4S] cluster</name>
        <dbReference type="ChEBI" id="CHEBI:49883"/>
    </cofactor>
    <text evidence="7 11">Binds 1 [4Fe-4S] cluster per subunit.</text>
</comment>
<feature type="binding site" evidence="7 11">
    <location>
        <position position="261"/>
    </location>
    <ligand>
        <name>[4Fe-4S] cluster</name>
        <dbReference type="ChEBI" id="CHEBI:49883"/>
    </ligand>
</feature>
<dbReference type="PROSITE" id="PS51278">
    <property type="entry name" value="GATASE_TYPE_2"/>
    <property type="match status" value="1"/>
</dbReference>
<accession>B5Y718</accession>
<dbReference type="eggNOG" id="COG0034">
    <property type="taxonomic scope" value="Bacteria"/>
</dbReference>
<gene>
    <name evidence="7 13" type="primary">purF</name>
    <name evidence="13" type="ordered locus">COPRO5265_0195</name>
</gene>
<dbReference type="EC" id="2.4.2.14" evidence="7"/>
<keyword evidence="7 10" id="KW-0460">Magnesium</keyword>
<dbReference type="GO" id="GO:0051539">
    <property type="term" value="F:4 iron, 4 sulfur cluster binding"/>
    <property type="evidence" value="ECO:0007669"/>
    <property type="project" value="UniProtKB-KW"/>
</dbReference>
<feature type="binding site" evidence="7 10">
    <location>
        <position position="370"/>
    </location>
    <ligand>
        <name>Mg(2+)</name>
        <dbReference type="ChEBI" id="CHEBI:18420"/>
    </ligand>
</feature>
<proteinExistence type="inferred from homology"/>
<dbReference type="GO" id="GO:0009113">
    <property type="term" value="P:purine nucleobase biosynthetic process"/>
    <property type="evidence" value="ECO:0007669"/>
    <property type="project" value="UniProtKB-UniRule"/>
</dbReference>
<sequence length="480" mass="52392">MRGALLAGIGMGYEGHLMKEDCGVFGVVLDNPEASVYIYYGLQSLQHRGEESAGIAVYDGSETHVQKGMGLVSEVFDRIKVKSLKGNAGIGHVRYSTTGAPSLFNAQPLVAHLRGHSIAVAHNGNLINAQQLRDSLEKEGRIFQTTSDTEIIMHLMAKNLHKGFENALLEVMKSIKGSYALLVLFDNTLAGVRDPNGIRPLCLGKNEVGYFLSSESCALDVVNAQLVRDIEPGEIVLIDGVDSSQLRSVKAESEAVNPMHCVFEYIYFARPDSVIDGASVYLARMEMGRQLAKEAPVDAHWVVPVPDSGNSAARGYAVESGIPSVDGLIKNKYVGRTFIAPEQSMREASLRVKLNVLKELVKGKSVVLVDDSIVRGTTMRRLVRLLKEAGAKEVHLRISSPPIIMPCYFGIDMPTRKQLISAQMSPEEVRKLVDADSLHFLSLEGLIKSVGMSSLCTGCLNGNYPMDVPKEGNKYLFEKK</sequence>
<keyword evidence="7 10" id="KW-0479">Metal-binding</keyword>
<protein>
    <recommendedName>
        <fullName evidence="7">Amidophosphoribosyltransferase</fullName>
        <shortName evidence="7">ATase</shortName>
        <ecNumber evidence="7">2.4.2.14</ecNumber>
    </recommendedName>
    <alternativeName>
        <fullName evidence="7">Glutamine phosphoribosylpyrophosphate amidotransferase</fullName>
        <shortName evidence="7">GPATase</shortName>
    </alternativeName>
</protein>
<feature type="active site" description="Nucleophile" evidence="7 9">
    <location>
        <position position="22"/>
    </location>
</feature>
<evidence type="ECO:0000256" key="6">
    <source>
        <dbReference type="ARBA" id="ARBA00022962"/>
    </source>
</evidence>
<feature type="binding site" evidence="7 11">
    <location>
        <position position="459"/>
    </location>
    <ligand>
        <name>[4Fe-4S] cluster</name>
        <dbReference type="ChEBI" id="CHEBI:49883"/>
    </ligand>
</feature>
<dbReference type="CDD" id="cd06223">
    <property type="entry name" value="PRTases_typeI"/>
    <property type="match status" value="1"/>
</dbReference>
<dbReference type="InterPro" id="IPR029057">
    <property type="entry name" value="PRTase-like"/>
</dbReference>
<dbReference type="PIRSF" id="PIRSF000485">
    <property type="entry name" value="Amd_phspho_trans"/>
    <property type="match status" value="1"/>
</dbReference>
<dbReference type="STRING" id="309798.COPRO5265_0195"/>
<comment type="pathway">
    <text evidence="1 7 8">Purine metabolism; IMP biosynthesis via de novo pathway; N(1)-(5-phospho-D-ribosyl)glycinamide from 5-phospho-alpha-D-ribose 1-diphosphate: step 1/2.</text>
</comment>
<evidence type="ECO:0000256" key="8">
    <source>
        <dbReference type="PIRNR" id="PIRNR000485"/>
    </source>
</evidence>
<dbReference type="Pfam" id="PF00156">
    <property type="entry name" value="Pribosyltran"/>
    <property type="match status" value="1"/>
</dbReference>
<dbReference type="Proteomes" id="UP000001732">
    <property type="component" value="Chromosome"/>
</dbReference>
<feature type="binding site" evidence="7 11">
    <location>
        <position position="407"/>
    </location>
    <ligand>
        <name>[4Fe-4S] cluster</name>
        <dbReference type="ChEBI" id="CHEBI:49883"/>
    </ligand>
</feature>
<dbReference type="EMBL" id="CP001145">
    <property type="protein sequence ID" value="ACI16895.1"/>
    <property type="molecule type" value="Genomic_DNA"/>
</dbReference>
<reference evidence="13 14" key="2">
    <citation type="journal article" date="2014" name="Genome Announc.">
        <title>Complete Genome Sequence of Coprothermobacter proteolyticus DSM 5265.</title>
        <authorList>
            <person name="Alexiev A."/>
            <person name="Coil D.A."/>
            <person name="Badger J.H."/>
            <person name="Enticknap J."/>
            <person name="Ward N."/>
            <person name="Robb F.T."/>
            <person name="Eisen J.A."/>
        </authorList>
    </citation>
    <scope>NUCLEOTIDE SEQUENCE [LARGE SCALE GENOMIC DNA]</scope>
    <source>
        <strain evidence="14">ATCC 35245 / DSM 5265 / OCM 4 / BT</strain>
    </source>
</reference>
<keyword evidence="7 11" id="KW-0408">Iron</keyword>
<dbReference type="AlphaFoldDB" id="B5Y718"/>
<keyword evidence="3 7" id="KW-0328">Glycosyltransferase</keyword>
<dbReference type="CDD" id="cd00715">
    <property type="entry name" value="GPATase_N"/>
    <property type="match status" value="1"/>
</dbReference>
<evidence type="ECO:0000256" key="9">
    <source>
        <dbReference type="PIRSR" id="PIRSR000485-1"/>
    </source>
</evidence>
<comment type="function">
    <text evidence="7">Catalyzes the formation of phosphoribosylamine from phosphoribosylpyrophosphate (PRPP) and glutamine.</text>
</comment>
<dbReference type="GO" id="GO:0000287">
    <property type="term" value="F:magnesium ion binding"/>
    <property type="evidence" value="ECO:0007669"/>
    <property type="project" value="UniProtKB-UniRule"/>
</dbReference>
<dbReference type="InterPro" id="IPR035584">
    <property type="entry name" value="PurF_N"/>
</dbReference>
<evidence type="ECO:0000256" key="11">
    <source>
        <dbReference type="PIRSR" id="PIRSR000485-3"/>
    </source>
</evidence>
<evidence type="ECO:0000256" key="7">
    <source>
        <dbReference type="HAMAP-Rule" id="MF_01931"/>
    </source>
</evidence>
<dbReference type="GO" id="GO:0006189">
    <property type="term" value="P:'de novo' IMP biosynthetic process"/>
    <property type="evidence" value="ECO:0007669"/>
    <property type="project" value="UniProtKB-UniRule"/>
</dbReference>
<reference evidence="14" key="1">
    <citation type="submission" date="2008-08" db="EMBL/GenBank/DDBJ databases">
        <title>The complete genome sequence of Coprothermobacter proteolyticus strain ATCC 5245 / DSM 5265 / BT.</title>
        <authorList>
            <person name="Dodson R.J."/>
            <person name="Durkin A.S."/>
            <person name="Wu M."/>
            <person name="Eisen J."/>
            <person name="Sutton G."/>
        </authorList>
    </citation>
    <scope>NUCLEOTIDE SEQUENCE [LARGE SCALE GENOMIC DNA]</scope>
    <source>
        <strain evidence="14">ATCC 35245 / DSM 5265 / OCM 4 / BT</strain>
    </source>
</reference>
<evidence type="ECO:0000256" key="5">
    <source>
        <dbReference type="ARBA" id="ARBA00022755"/>
    </source>
</evidence>
<dbReference type="InterPro" id="IPR005854">
    <property type="entry name" value="PurF"/>
</dbReference>
<evidence type="ECO:0000256" key="2">
    <source>
        <dbReference type="ARBA" id="ARBA00010138"/>
    </source>
</evidence>
<dbReference type="SUPFAM" id="SSF56235">
    <property type="entry name" value="N-terminal nucleophile aminohydrolases (Ntn hydrolases)"/>
    <property type="match status" value="1"/>
</dbReference>
<evidence type="ECO:0000313" key="13">
    <source>
        <dbReference type="EMBL" id="ACI16895.1"/>
    </source>
</evidence>
<keyword evidence="14" id="KW-1185">Reference proteome</keyword>
<evidence type="ECO:0000256" key="3">
    <source>
        <dbReference type="ARBA" id="ARBA00022676"/>
    </source>
</evidence>
<evidence type="ECO:0000256" key="10">
    <source>
        <dbReference type="PIRSR" id="PIRSR000485-2"/>
    </source>
</evidence>
<feature type="binding site" evidence="7 10">
    <location>
        <position position="308"/>
    </location>
    <ligand>
        <name>Mg(2+)</name>
        <dbReference type="ChEBI" id="CHEBI:18420"/>
    </ligand>
</feature>
<keyword evidence="6 7" id="KW-0315">Glutamine amidotransferase</keyword>
<dbReference type="UniPathway" id="UPA00074">
    <property type="reaction ID" value="UER00124"/>
</dbReference>
<comment type="cofactor">
    <cofactor evidence="7 10">
        <name>Mg(2+)</name>
        <dbReference type="ChEBI" id="CHEBI:18420"/>
    </cofactor>
    <text evidence="7 10">Binds 1 Mg(2+) ion per subunit.</text>
</comment>
<dbReference type="KEGG" id="cpo:COPRO5265_0195"/>
<keyword evidence="7 11" id="KW-0411">Iron-sulfur</keyword>
<dbReference type="Gene3D" id="3.40.50.2020">
    <property type="match status" value="1"/>
</dbReference>
<feature type="binding site" evidence="7 11">
    <location>
        <position position="456"/>
    </location>
    <ligand>
        <name>[4Fe-4S] cluster</name>
        <dbReference type="ChEBI" id="CHEBI:49883"/>
    </ligand>
</feature>
<feature type="binding site" evidence="7 10">
    <location>
        <position position="371"/>
    </location>
    <ligand>
        <name>Mg(2+)</name>
        <dbReference type="ChEBI" id="CHEBI:18420"/>
    </ligand>
</feature>
<dbReference type="HAMAP" id="MF_01931">
    <property type="entry name" value="PurF"/>
    <property type="match status" value="1"/>
</dbReference>
<comment type="similarity">
    <text evidence="2 7 8">In the C-terminal section; belongs to the purine/pyrimidine phosphoribosyltransferase family.</text>
</comment>
<evidence type="ECO:0000259" key="12">
    <source>
        <dbReference type="PROSITE" id="PS51278"/>
    </source>
</evidence>
<dbReference type="PANTHER" id="PTHR11907">
    <property type="entry name" value="AMIDOPHOSPHORIBOSYLTRANSFERASE"/>
    <property type="match status" value="1"/>
</dbReference>
<dbReference type="Gene3D" id="3.60.20.10">
    <property type="entry name" value="Glutamine Phosphoribosylpyrophosphate, subunit 1, domain 1"/>
    <property type="match status" value="1"/>
</dbReference>
<name>B5Y718_COPPD</name>
<dbReference type="GO" id="GO:0004044">
    <property type="term" value="F:amidophosphoribosyltransferase activity"/>
    <property type="evidence" value="ECO:0007669"/>
    <property type="project" value="UniProtKB-UniRule"/>
</dbReference>
<comment type="catalytic activity">
    <reaction evidence="7 8">
        <text>5-phospho-beta-D-ribosylamine + L-glutamate + diphosphate = 5-phospho-alpha-D-ribose 1-diphosphate + L-glutamine + H2O</text>
        <dbReference type="Rhea" id="RHEA:14905"/>
        <dbReference type="ChEBI" id="CHEBI:15377"/>
        <dbReference type="ChEBI" id="CHEBI:29985"/>
        <dbReference type="ChEBI" id="CHEBI:33019"/>
        <dbReference type="ChEBI" id="CHEBI:58017"/>
        <dbReference type="ChEBI" id="CHEBI:58359"/>
        <dbReference type="ChEBI" id="CHEBI:58681"/>
        <dbReference type="EC" id="2.4.2.14"/>
    </reaction>
</comment>
<keyword evidence="5 7" id="KW-0658">Purine biosynthesis</keyword>
<evidence type="ECO:0000313" key="14">
    <source>
        <dbReference type="Proteomes" id="UP000001732"/>
    </source>
</evidence>
<evidence type="ECO:0000256" key="4">
    <source>
        <dbReference type="ARBA" id="ARBA00022679"/>
    </source>
</evidence>
<dbReference type="SUPFAM" id="SSF53271">
    <property type="entry name" value="PRTase-like"/>
    <property type="match status" value="1"/>
</dbReference>
<evidence type="ECO:0000256" key="1">
    <source>
        <dbReference type="ARBA" id="ARBA00005209"/>
    </source>
</evidence>
<keyword evidence="7" id="KW-0004">4Fe-4S</keyword>
<dbReference type="InterPro" id="IPR000836">
    <property type="entry name" value="PRTase_dom"/>
</dbReference>
<dbReference type="NCBIfam" id="TIGR01134">
    <property type="entry name" value="purF"/>
    <property type="match status" value="1"/>
</dbReference>